<comment type="caution">
    <text evidence="1">The sequence shown here is derived from an EMBL/GenBank/DDBJ whole genome shotgun (WGS) entry which is preliminary data.</text>
</comment>
<proteinExistence type="predicted"/>
<keyword evidence="2" id="KW-1185">Reference proteome</keyword>
<reference evidence="1" key="1">
    <citation type="journal article" date="2023" name="Microbiol Resour">
        <title>Genome Sequences of Rhodoplanes serenus and Two Thermotolerant Strains, Rhodoplanes tepidamans and 'Rhodoplanes cryptolactis,' Further Refine the Genus.</title>
        <authorList>
            <person name="Rayyan A.A."/>
            <person name="Kyndt J.A."/>
        </authorList>
    </citation>
    <scope>NUCLEOTIDE SEQUENCE</scope>
    <source>
        <strain evidence="1">DSM 9987</strain>
    </source>
</reference>
<dbReference type="EMBL" id="JAQQLI010000026">
    <property type="protein sequence ID" value="MDC7787363.1"/>
    <property type="molecule type" value="Genomic_DNA"/>
</dbReference>
<name>A0ABT5JCG7_RHOTP</name>
<sequence>MSDTVQYRITTRRPIGGRMRAVGEIVALTKREAEAELPWGGLERVVAPAAPVEEPAQAKPGRKP</sequence>
<organism evidence="1 2">
    <name type="scientific">Rhodoplanes tepidamans</name>
    <name type="common">Rhodoplanes cryptolactis</name>
    <dbReference type="NCBI Taxonomy" id="200616"/>
    <lineage>
        <taxon>Bacteria</taxon>
        <taxon>Pseudomonadati</taxon>
        <taxon>Pseudomonadota</taxon>
        <taxon>Alphaproteobacteria</taxon>
        <taxon>Hyphomicrobiales</taxon>
        <taxon>Nitrobacteraceae</taxon>
        <taxon>Rhodoplanes</taxon>
    </lineage>
</organism>
<dbReference type="Proteomes" id="UP001165652">
    <property type="component" value="Unassembled WGS sequence"/>
</dbReference>
<reference evidence="1" key="2">
    <citation type="submission" date="2023-02" db="EMBL/GenBank/DDBJ databases">
        <authorList>
            <person name="Rayyan A."/>
            <person name="Meyer T."/>
            <person name="Kyndt J.A."/>
        </authorList>
    </citation>
    <scope>NUCLEOTIDE SEQUENCE</scope>
    <source>
        <strain evidence="1">DSM 9987</strain>
    </source>
</reference>
<protein>
    <submittedName>
        <fullName evidence="1">Uncharacterized protein</fullName>
    </submittedName>
</protein>
<accession>A0ABT5JCG7</accession>
<gene>
    <name evidence="1" type="ORF">PQJ73_16855</name>
</gene>
<evidence type="ECO:0000313" key="1">
    <source>
        <dbReference type="EMBL" id="MDC7787363.1"/>
    </source>
</evidence>
<evidence type="ECO:0000313" key="2">
    <source>
        <dbReference type="Proteomes" id="UP001165652"/>
    </source>
</evidence>
<dbReference type="RefSeq" id="WP_272778203.1">
    <property type="nucleotide sequence ID" value="NZ_JAQQLI010000026.1"/>
</dbReference>